<dbReference type="EMBL" id="GECZ01016226">
    <property type="protein sequence ID" value="JAS53543.1"/>
    <property type="molecule type" value="Transcribed_RNA"/>
</dbReference>
<evidence type="ECO:0000256" key="1">
    <source>
        <dbReference type="SAM" id="MobiDB-lite"/>
    </source>
</evidence>
<reference evidence="2" key="1">
    <citation type="submission" date="2015-11" db="EMBL/GenBank/DDBJ databases">
        <title>De novo transcriptome assembly of four potential Pierce s Disease insect vectors from Arizona vineyards.</title>
        <authorList>
            <person name="Tassone E.E."/>
        </authorList>
    </citation>
    <scope>NUCLEOTIDE SEQUENCE</scope>
</reference>
<feature type="region of interest" description="Disordered" evidence="1">
    <location>
        <begin position="627"/>
        <end position="675"/>
    </location>
</feature>
<feature type="region of interest" description="Disordered" evidence="1">
    <location>
        <begin position="586"/>
        <end position="605"/>
    </location>
</feature>
<accession>A0A1B6FU79</accession>
<dbReference type="AlphaFoldDB" id="A0A1B6FU79"/>
<name>A0A1B6FU79_9HEMI</name>
<feature type="compositionally biased region" description="Basic and acidic residues" evidence="1">
    <location>
        <begin position="180"/>
        <end position="189"/>
    </location>
</feature>
<feature type="compositionally biased region" description="Basic residues" evidence="1">
    <location>
        <begin position="248"/>
        <end position="269"/>
    </location>
</feature>
<feature type="compositionally biased region" description="Basic and acidic residues" evidence="1">
    <location>
        <begin position="708"/>
        <end position="720"/>
    </location>
</feature>
<sequence>MAVSRTEGGLGLMSCVRESSPPDLPDAEDVHHEPKKRKFHPFRGLRRMFRRKERSRAGAAQTVTVSADELSHPGVESRERHGAHTAADDPRRSSNALHSGLSLSHDSVFSPEQRSGPESGSELETSSSLSMQRLVHANTNVQAELVDAVRRRRARDDTSDEEDLGLPRSPPSNSPTAADVLEKVLKENVNKSNHSTCSDGSLLSMGSSEMDEDSYDQSSGHGSKLSLHDKKSEPTGVEVTSEPLSHTAARHKMSVKPKRTHGVPRKRRSTQLGEVTTLPATPEVNEESNSLSVGRSVTPDLPATTGTATATTTQLKSASLPPGATPTWHQSPVKLSRSRSSATNRQLDCATVGEQDEPEQHSTFFGRLLSRRSGKKKKVVEEPSLDLPHKRMDEKGRYVHEVTKLGKHHPASRQRVEPINISQERSVSRTQVFYPPSPTPPDSPPVVHKATETPNDENTLEGRSPLRKIIPLEVDSSIPKRTFVKKSQSFRRDEALPFVSLDTPSLPIGLGSDLQKDEVEDLNEFTTLEIVDHHISSERFEENLKDVTTTVTINSSETLDSCKVTVSREDATDSVSGLQVKKSASLDSIQSHEIESSSKKSLSSESVTHQITIPVGSSVVNITQTVNEPRQNPLPHNIKPEPRKSLKEGNKEVPNFYPVPAPRPSKRESLESKPPRVPEFLRVQLNHVDSKPSVNVVLSTSAGPIEEASDKKDVQDEIEKGPCLSKGEATDESMNYSVRKNSKSDDIDVKVEIGKEETQESIIKKVDVCVAKEPVDPN</sequence>
<feature type="compositionally biased region" description="Basic and acidic residues" evidence="1">
    <location>
        <begin position="69"/>
        <end position="92"/>
    </location>
</feature>
<feature type="region of interest" description="Disordered" evidence="1">
    <location>
        <begin position="706"/>
        <end position="739"/>
    </location>
</feature>
<feature type="compositionally biased region" description="Basic residues" evidence="1">
    <location>
        <begin position="369"/>
        <end position="378"/>
    </location>
</feature>
<organism evidence="2">
    <name type="scientific">Cuerna arida</name>
    <dbReference type="NCBI Taxonomy" id="1464854"/>
    <lineage>
        <taxon>Eukaryota</taxon>
        <taxon>Metazoa</taxon>
        <taxon>Ecdysozoa</taxon>
        <taxon>Arthropoda</taxon>
        <taxon>Hexapoda</taxon>
        <taxon>Insecta</taxon>
        <taxon>Pterygota</taxon>
        <taxon>Neoptera</taxon>
        <taxon>Paraneoptera</taxon>
        <taxon>Hemiptera</taxon>
        <taxon>Auchenorrhyncha</taxon>
        <taxon>Membracoidea</taxon>
        <taxon>Cicadellidae</taxon>
        <taxon>Cicadellinae</taxon>
        <taxon>Proconiini</taxon>
        <taxon>Cuerna</taxon>
    </lineage>
</organism>
<feature type="compositionally biased region" description="Pro residues" evidence="1">
    <location>
        <begin position="435"/>
        <end position="444"/>
    </location>
</feature>
<feature type="compositionally biased region" description="Basic and acidic residues" evidence="1">
    <location>
        <begin position="665"/>
        <end position="675"/>
    </location>
</feature>
<gene>
    <name evidence="2" type="ORF">g.28387</name>
</gene>
<feature type="compositionally biased region" description="Basic and acidic residues" evidence="1">
    <location>
        <begin position="638"/>
        <end position="651"/>
    </location>
</feature>
<feature type="region of interest" description="Disordered" evidence="1">
    <location>
        <begin position="1"/>
        <end position="465"/>
    </location>
</feature>
<feature type="compositionally biased region" description="Polar residues" evidence="1">
    <location>
        <begin position="190"/>
        <end position="207"/>
    </location>
</feature>
<feature type="compositionally biased region" description="Basic and acidic residues" evidence="1">
    <location>
        <begin position="387"/>
        <end position="404"/>
    </location>
</feature>
<evidence type="ECO:0000313" key="2">
    <source>
        <dbReference type="EMBL" id="JAS53543.1"/>
    </source>
</evidence>
<proteinExistence type="predicted"/>
<feature type="compositionally biased region" description="Basic residues" evidence="1">
    <location>
        <begin position="33"/>
        <end position="54"/>
    </location>
</feature>
<feature type="compositionally biased region" description="Polar residues" evidence="1">
    <location>
        <begin position="93"/>
        <end position="113"/>
    </location>
</feature>
<feature type="compositionally biased region" description="Low complexity" evidence="1">
    <location>
        <begin position="303"/>
        <end position="313"/>
    </location>
</feature>
<feature type="compositionally biased region" description="Polar residues" evidence="1">
    <location>
        <begin position="420"/>
        <end position="431"/>
    </location>
</feature>
<feature type="non-terminal residue" evidence="2">
    <location>
        <position position="778"/>
    </location>
</feature>
<feature type="compositionally biased region" description="Low complexity" evidence="1">
    <location>
        <begin position="116"/>
        <end position="130"/>
    </location>
</feature>
<protein>
    <submittedName>
        <fullName evidence="2">Uncharacterized protein</fullName>
    </submittedName>
</protein>